<dbReference type="Gene3D" id="2.60.120.260">
    <property type="entry name" value="Galactose-binding domain-like"/>
    <property type="match status" value="1"/>
</dbReference>
<sequence>MAIWAKHLWFGSVRPFGSLGFTSRHPVRRRHDSTAKVMFSCIKHFRINQPTGRKTIAIPVLISCFLVIQCPCFAQSCNRLAAEINTNQTFGTNGITTLLPEQIPYTYVTDGCPNDGQYAVRSSVDKTCYTSSWHGLAEDHTPDDVNGNMLVINPPYKGSFYQQTITGLCSGTTYELSMWVVNLNLIMPDGTCGLEVPHDPDITMQIETSDGESIQTGKTGTIPRTRSPIWVRYAVLFTVPANTDQLIIRLINNELGGCGNDFALDDIQIKQCSSCRLSRIDVPDSFSPNNDGTNDLLDIYYTEVIAAKLIIYNRWGNAIFSSTDRETKWNGTYLENPCETGVYAWIIKYTIQDENNQAIEYTKRGQVLLFR</sequence>
<organism evidence="1 2">
    <name type="scientific">Larkinella terrae</name>
    <dbReference type="NCBI Taxonomy" id="2025311"/>
    <lineage>
        <taxon>Bacteria</taxon>
        <taxon>Pseudomonadati</taxon>
        <taxon>Bacteroidota</taxon>
        <taxon>Cytophagia</taxon>
        <taxon>Cytophagales</taxon>
        <taxon>Spirosomataceae</taxon>
        <taxon>Larkinella</taxon>
    </lineage>
</organism>
<comment type="caution">
    <text evidence="1">The sequence shown here is derived from an EMBL/GenBank/DDBJ whole genome shotgun (WGS) entry which is preliminary data.</text>
</comment>
<name>A0A7K0EK20_9BACT</name>
<gene>
    <name evidence="1" type="ORF">GJJ30_12965</name>
</gene>
<keyword evidence="2" id="KW-1185">Reference proteome</keyword>
<dbReference type="OrthoDB" id="1097758at2"/>
<dbReference type="AlphaFoldDB" id="A0A7K0EK20"/>
<dbReference type="NCBIfam" id="TIGR04131">
    <property type="entry name" value="Bac_Flav_CTERM"/>
    <property type="match status" value="1"/>
</dbReference>
<dbReference type="InterPro" id="IPR026341">
    <property type="entry name" value="T9SS_type_B"/>
</dbReference>
<protein>
    <submittedName>
        <fullName evidence="1">T9SS type B sorting domain-containing protein</fullName>
    </submittedName>
</protein>
<evidence type="ECO:0000313" key="2">
    <source>
        <dbReference type="Proteomes" id="UP000441754"/>
    </source>
</evidence>
<accession>A0A7K0EK20</accession>
<evidence type="ECO:0000313" key="1">
    <source>
        <dbReference type="EMBL" id="MRS62203.1"/>
    </source>
</evidence>
<dbReference type="EMBL" id="WJXZ01000007">
    <property type="protein sequence ID" value="MRS62203.1"/>
    <property type="molecule type" value="Genomic_DNA"/>
</dbReference>
<proteinExistence type="predicted"/>
<reference evidence="1 2" key="1">
    <citation type="journal article" date="2018" name="Antonie Van Leeuwenhoek">
        <title>Larkinella terrae sp. nov., isolated from soil on Jeju Island, South Korea.</title>
        <authorList>
            <person name="Ten L.N."/>
            <person name="Jeon J."/>
            <person name="Park S.J."/>
            <person name="Park S."/>
            <person name="Lee S.Y."/>
            <person name="Kim M.K."/>
            <person name="Jung H.Y."/>
        </authorList>
    </citation>
    <scope>NUCLEOTIDE SEQUENCE [LARGE SCALE GENOMIC DNA]</scope>
    <source>
        <strain evidence="1 2">KCTC 52001</strain>
    </source>
</reference>
<dbReference type="Proteomes" id="UP000441754">
    <property type="component" value="Unassembled WGS sequence"/>
</dbReference>
<dbReference type="Pfam" id="PF13585">
    <property type="entry name" value="CHU_C"/>
    <property type="match status" value="1"/>
</dbReference>